<dbReference type="GeneID" id="26250104"/>
<evidence type="ECO:0000256" key="1">
    <source>
        <dbReference type="SAM" id="Phobius"/>
    </source>
</evidence>
<keyword evidence="1" id="KW-0472">Membrane</keyword>
<dbReference type="Proteomes" id="UP000054337">
    <property type="component" value="Unassembled WGS sequence"/>
</dbReference>
<dbReference type="RefSeq" id="XP_014551719.1">
    <property type="nucleotide sequence ID" value="XM_014696233.1"/>
</dbReference>
<dbReference type="HOGENOM" id="CLU_081613_0_0_1"/>
<reference evidence="2 3" key="1">
    <citation type="journal article" date="2013" name="PLoS Genet.">
        <title>Comparative genome structure, secondary metabolite, and effector coding capacity across Cochliobolus pathogens.</title>
        <authorList>
            <person name="Condon B.J."/>
            <person name="Leng Y."/>
            <person name="Wu D."/>
            <person name="Bushley K.E."/>
            <person name="Ohm R.A."/>
            <person name="Otillar R."/>
            <person name="Martin J."/>
            <person name="Schackwitz W."/>
            <person name="Grimwood J."/>
            <person name="MohdZainudin N."/>
            <person name="Xue C."/>
            <person name="Wang R."/>
            <person name="Manning V.A."/>
            <person name="Dhillon B."/>
            <person name="Tu Z.J."/>
            <person name="Steffenson B.J."/>
            <person name="Salamov A."/>
            <person name="Sun H."/>
            <person name="Lowry S."/>
            <person name="LaButti K."/>
            <person name="Han J."/>
            <person name="Copeland A."/>
            <person name="Lindquist E."/>
            <person name="Barry K."/>
            <person name="Schmutz J."/>
            <person name="Baker S.E."/>
            <person name="Ciuffetti L.M."/>
            <person name="Grigoriev I.V."/>
            <person name="Zhong S."/>
            <person name="Turgeon B.G."/>
        </authorList>
    </citation>
    <scope>NUCLEOTIDE SEQUENCE [LARGE SCALE GENOMIC DNA]</scope>
    <source>
        <strain evidence="2 3">FI3</strain>
    </source>
</reference>
<proteinExistence type="predicted"/>
<accession>W7E4S2</accession>
<organism evidence="2 3">
    <name type="scientific">Bipolaris victoriae (strain FI3)</name>
    <name type="common">Victoria blight of oats agent</name>
    <name type="synonym">Cochliobolus victoriae</name>
    <dbReference type="NCBI Taxonomy" id="930091"/>
    <lineage>
        <taxon>Eukaryota</taxon>
        <taxon>Fungi</taxon>
        <taxon>Dikarya</taxon>
        <taxon>Ascomycota</taxon>
        <taxon>Pezizomycotina</taxon>
        <taxon>Dothideomycetes</taxon>
        <taxon>Pleosporomycetidae</taxon>
        <taxon>Pleosporales</taxon>
        <taxon>Pleosporineae</taxon>
        <taxon>Pleosporaceae</taxon>
        <taxon>Bipolaris</taxon>
    </lineage>
</organism>
<sequence>MLFFKPKSIPPDYTAVAQYKDDFEDRSSSEPQDSIQLLEKENNNSSQTPPNPSKLPLVVIYFSLALALLSAVNIALLPATLSQYLAYPLTDAEIKALPYGDERIGLDRVAQITRPLQVYDKTWPDRIARVSRKLKYAVWGQGVQIYITVEDSTVMRFPIPSHGTDMCALFWKPPPESSARIKDLTTKGEITEIEVWKLIATSASGYSDIDDINYDTLSYSTLPVRGELLGVLDLTARPNSTTVEFACPREAENLVVEMRCQRVACHVDFLQVEMVPRFGFELLRRQK</sequence>
<evidence type="ECO:0008006" key="4">
    <source>
        <dbReference type="Google" id="ProtNLM"/>
    </source>
</evidence>
<keyword evidence="1" id="KW-0812">Transmembrane</keyword>
<protein>
    <recommendedName>
        <fullName evidence="4">Ubiquitin 3 binding protein But2 C-terminal domain-containing protein</fullName>
    </recommendedName>
</protein>
<gene>
    <name evidence="2" type="ORF">COCVIDRAFT_112103</name>
</gene>
<dbReference type="EMBL" id="KI968820">
    <property type="protein sequence ID" value="EUN22139.1"/>
    <property type="molecule type" value="Genomic_DNA"/>
</dbReference>
<keyword evidence="1" id="KW-1133">Transmembrane helix</keyword>
<evidence type="ECO:0000313" key="2">
    <source>
        <dbReference type="EMBL" id="EUN22139.1"/>
    </source>
</evidence>
<name>W7E4S2_BIPV3</name>
<dbReference type="AlphaFoldDB" id="W7E4S2"/>
<evidence type="ECO:0000313" key="3">
    <source>
        <dbReference type="Proteomes" id="UP000054337"/>
    </source>
</evidence>
<keyword evidence="3" id="KW-1185">Reference proteome</keyword>
<feature type="transmembrane region" description="Helical" evidence="1">
    <location>
        <begin position="58"/>
        <end position="77"/>
    </location>
</feature>